<organism evidence="1 2">
    <name type="scientific">Duganella guangzhouensis</name>
    <dbReference type="NCBI Taxonomy" id="2666084"/>
    <lineage>
        <taxon>Bacteria</taxon>
        <taxon>Pseudomonadati</taxon>
        <taxon>Pseudomonadota</taxon>
        <taxon>Betaproteobacteria</taxon>
        <taxon>Burkholderiales</taxon>
        <taxon>Oxalobacteraceae</taxon>
        <taxon>Telluria group</taxon>
        <taxon>Duganella</taxon>
    </lineage>
</organism>
<evidence type="ECO:0000313" key="2">
    <source>
        <dbReference type="Proteomes" id="UP000433309"/>
    </source>
</evidence>
<keyword evidence="2" id="KW-1185">Reference proteome</keyword>
<dbReference type="RefSeq" id="WP_154374806.1">
    <property type="nucleotide sequence ID" value="NZ_WKJK01000003.1"/>
</dbReference>
<reference evidence="1 2" key="1">
    <citation type="submission" date="2019-11" db="EMBL/GenBank/DDBJ databases">
        <title>Novel species isolated from a subtropical stream in China.</title>
        <authorList>
            <person name="Lu H."/>
        </authorList>
    </citation>
    <scope>NUCLEOTIDE SEQUENCE [LARGE SCALE GENOMIC DNA]</scope>
    <source>
        <strain evidence="1 2">FT80W</strain>
    </source>
</reference>
<dbReference type="AlphaFoldDB" id="A0A6I2KV31"/>
<name>A0A6I2KV31_9BURK</name>
<dbReference type="Proteomes" id="UP000433309">
    <property type="component" value="Unassembled WGS sequence"/>
</dbReference>
<gene>
    <name evidence="1" type="ORF">GJ699_07865</name>
</gene>
<dbReference type="EMBL" id="WKJK01000003">
    <property type="protein sequence ID" value="MRW89895.1"/>
    <property type="molecule type" value="Genomic_DNA"/>
</dbReference>
<proteinExistence type="predicted"/>
<comment type="caution">
    <text evidence="1">The sequence shown here is derived from an EMBL/GenBank/DDBJ whole genome shotgun (WGS) entry which is preliminary data.</text>
</comment>
<sequence length="78" mass="8672">MPDREELLPSPGLAARWLALLAEIRREREIRTRAHLSLSVNAWLCGLADCTLLTPAAFSQLQHVLLRESVAAKQRAVA</sequence>
<evidence type="ECO:0000313" key="1">
    <source>
        <dbReference type="EMBL" id="MRW89895.1"/>
    </source>
</evidence>
<accession>A0A6I2KV31</accession>
<protein>
    <submittedName>
        <fullName evidence="1">Uncharacterized protein</fullName>
    </submittedName>
</protein>